<gene>
    <name evidence="3" type="ORF">PG994_000989</name>
</gene>
<feature type="domain" description="Ubiquitin-like" evidence="2">
    <location>
        <begin position="344"/>
        <end position="421"/>
    </location>
</feature>
<accession>A0ABR1WS82</accession>
<organism evidence="3 4">
    <name type="scientific">Apiospora phragmitis</name>
    <dbReference type="NCBI Taxonomy" id="2905665"/>
    <lineage>
        <taxon>Eukaryota</taxon>
        <taxon>Fungi</taxon>
        <taxon>Dikarya</taxon>
        <taxon>Ascomycota</taxon>
        <taxon>Pezizomycotina</taxon>
        <taxon>Sordariomycetes</taxon>
        <taxon>Xylariomycetidae</taxon>
        <taxon>Amphisphaeriales</taxon>
        <taxon>Apiosporaceae</taxon>
        <taxon>Apiospora</taxon>
    </lineage>
</organism>
<comment type="caution">
    <text evidence="3">The sequence shown here is derived from an EMBL/GenBank/DDBJ whole genome shotgun (WGS) entry which is preliminary data.</text>
</comment>
<protein>
    <recommendedName>
        <fullName evidence="2">Ubiquitin-like domain-containing protein</fullName>
    </recommendedName>
</protein>
<sequence length="470" mass="52232">MSPDAVGMDQTPVIIPLVRNAALRGAAISSALFDLLSTTGHAPREVYEVAKAVSDLSVNVSRINHVWPPPGKMPKYTPKPRLERQLTATVERIAALHDEIQALIDPGNAAARLLWAFRRARWRSLLLRADAYIAGISIISNTLVLADQLKKLQHFRSESVGDKYITTTRQQLESLVQILHQSILTLSAKSDVCYPVGGVEGEKFDAQGGINYLLSDASDSLIGTSPSLEDTATWLYNLVFSSTAKGPRQQQEWDTEEDDTATEARNSHALIHRHGMQDSRQNHRVQSLIHKPFNARIIVNTLLSKWTSLSKRDVYMTSFTTQAEGGTDSSSSLSVPGELGHPSDVHLTDARYRKYRIPWDVAKTWVGMEGFIYQLFCRTGLWPRVLNEQFDLLGENDIILRPQIYDRLIQPGASLVMRMWALEPTPSGPPPPLLLPGRRPTGRPMPPPPAPERGRTRRAANSSRPVHVGS</sequence>
<evidence type="ECO:0000256" key="1">
    <source>
        <dbReference type="SAM" id="MobiDB-lite"/>
    </source>
</evidence>
<dbReference type="RefSeq" id="XP_066720539.1">
    <property type="nucleotide sequence ID" value="XM_066852398.1"/>
</dbReference>
<dbReference type="Pfam" id="PF22893">
    <property type="entry name" value="ULD_2"/>
    <property type="match status" value="1"/>
</dbReference>
<dbReference type="InterPro" id="IPR054464">
    <property type="entry name" value="ULD_fung"/>
</dbReference>
<evidence type="ECO:0000313" key="4">
    <source>
        <dbReference type="Proteomes" id="UP001480595"/>
    </source>
</evidence>
<dbReference type="GeneID" id="92085461"/>
<evidence type="ECO:0000259" key="2">
    <source>
        <dbReference type="Pfam" id="PF22893"/>
    </source>
</evidence>
<keyword evidence="4" id="KW-1185">Reference proteome</keyword>
<evidence type="ECO:0000313" key="3">
    <source>
        <dbReference type="EMBL" id="KAK8086015.1"/>
    </source>
</evidence>
<dbReference type="EMBL" id="JAQQWL010000002">
    <property type="protein sequence ID" value="KAK8086015.1"/>
    <property type="molecule type" value="Genomic_DNA"/>
</dbReference>
<feature type="region of interest" description="Disordered" evidence="1">
    <location>
        <begin position="427"/>
        <end position="470"/>
    </location>
</feature>
<reference evidence="3 4" key="1">
    <citation type="submission" date="2023-01" db="EMBL/GenBank/DDBJ databases">
        <title>Analysis of 21 Apiospora genomes using comparative genomics revels a genus with tremendous synthesis potential of carbohydrate active enzymes and secondary metabolites.</title>
        <authorList>
            <person name="Sorensen T."/>
        </authorList>
    </citation>
    <scope>NUCLEOTIDE SEQUENCE [LARGE SCALE GENOMIC DNA]</scope>
    <source>
        <strain evidence="3 4">CBS 135458</strain>
    </source>
</reference>
<proteinExistence type="predicted"/>
<dbReference type="Proteomes" id="UP001480595">
    <property type="component" value="Unassembled WGS sequence"/>
</dbReference>
<name>A0ABR1WS82_9PEZI</name>